<dbReference type="InterPro" id="IPR012902">
    <property type="entry name" value="N_methyl_site"/>
</dbReference>
<evidence type="ECO:0000313" key="2">
    <source>
        <dbReference type="EMBL" id="MDR7133881.1"/>
    </source>
</evidence>
<dbReference type="Proteomes" id="UP001251524">
    <property type="component" value="Unassembled WGS sequence"/>
</dbReference>
<feature type="transmembrane region" description="Helical" evidence="1">
    <location>
        <begin position="12"/>
        <end position="37"/>
    </location>
</feature>
<evidence type="ECO:0000313" key="3">
    <source>
        <dbReference type="Proteomes" id="UP001251524"/>
    </source>
</evidence>
<keyword evidence="1" id="KW-1133">Transmembrane helix</keyword>
<keyword evidence="1" id="KW-0812">Transmembrane</keyword>
<accession>A0ABU1W8G2</accession>
<dbReference type="InterPro" id="IPR045584">
    <property type="entry name" value="Pilin-like"/>
</dbReference>
<protein>
    <submittedName>
        <fullName evidence="2">Type II secretory pathway component PulJ</fullName>
    </submittedName>
</protein>
<keyword evidence="1" id="KW-0472">Membrane</keyword>
<dbReference type="Pfam" id="PF07963">
    <property type="entry name" value="N_methyl"/>
    <property type="match status" value="1"/>
</dbReference>
<reference evidence="2 3" key="1">
    <citation type="submission" date="2023-07" db="EMBL/GenBank/DDBJ databases">
        <title>Sorghum-associated microbial communities from plants grown in Nebraska, USA.</title>
        <authorList>
            <person name="Schachtman D."/>
        </authorList>
    </citation>
    <scope>NUCLEOTIDE SEQUENCE [LARGE SCALE GENOMIC DNA]</scope>
    <source>
        <strain evidence="2 3">BE198</strain>
    </source>
</reference>
<name>A0ABU1W8G2_9GAMM</name>
<dbReference type="PROSITE" id="PS00409">
    <property type="entry name" value="PROKAR_NTER_METHYL"/>
    <property type="match status" value="1"/>
</dbReference>
<keyword evidence="3" id="KW-1185">Reference proteome</keyword>
<dbReference type="SUPFAM" id="SSF54523">
    <property type="entry name" value="Pili subunits"/>
    <property type="match status" value="1"/>
</dbReference>
<evidence type="ECO:0000256" key="1">
    <source>
        <dbReference type="SAM" id="Phobius"/>
    </source>
</evidence>
<dbReference type="EMBL" id="JAVDVY010000001">
    <property type="protein sequence ID" value="MDR7133881.1"/>
    <property type="molecule type" value="Genomic_DNA"/>
</dbReference>
<sequence length="264" mass="27741">MLMMAAARKQAGFTLVELMVALVAGMIVVGAVLAFALSSIRANSEYVRSTRLTQELRTSLETATDDLRRAGYDEDAMRYVSRPPTFTAASPFSRIFLSTNGSCVIYAYDRENGGMGVLNLDNGEVRGIRRVVATINGRQVGVLEMAESATGVQPDCGGAAVDYSSYPASCSSGGWCPLSDPRVVDITAFQVVNDRAATGGVPGLIAAAGTAVLPMQLRKMQVTLTGSLVSMPGVSRTITTDVRVRADCVRAAASTNCIAVPNGT</sequence>
<proteinExistence type="predicted"/>
<organism evidence="2 3">
    <name type="scientific">Lysobacter niastensis</name>
    <dbReference type="NCBI Taxonomy" id="380629"/>
    <lineage>
        <taxon>Bacteria</taxon>
        <taxon>Pseudomonadati</taxon>
        <taxon>Pseudomonadota</taxon>
        <taxon>Gammaproteobacteria</taxon>
        <taxon>Lysobacterales</taxon>
        <taxon>Lysobacteraceae</taxon>
        <taxon>Lysobacter</taxon>
    </lineage>
</organism>
<comment type="caution">
    <text evidence="2">The sequence shown here is derived from an EMBL/GenBank/DDBJ whole genome shotgun (WGS) entry which is preliminary data.</text>
</comment>
<gene>
    <name evidence="2" type="ORF">J2X06_001065</name>
</gene>